<accession>A0A5N1GNE8</accession>
<dbReference type="PANTHER" id="PTHR47359">
    <property type="entry name" value="PEPTIDOGLYCAN DL-ENDOPEPTIDASE CWLO"/>
    <property type="match status" value="1"/>
</dbReference>
<dbReference type="GO" id="GO:0006508">
    <property type="term" value="P:proteolysis"/>
    <property type="evidence" value="ECO:0007669"/>
    <property type="project" value="UniProtKB-KW"/>
</dbReference>
<protein>
    <submittedName>
        <fullName evidence="6">NlpC/P60 family protein</fullName>
    </submittedName>
</protein>
<evidence type="ECO:0000313" key="6">
    <source>
        <dbReference type="EMBL" id="KAA9302322.1"/>
    </source>
</evidence>
<dbReference type="PANTHER" id="PTHR47359:SF3">
    <property type="entry name" value="NLP_P60 DOMAIN-CONTAINING PROTEIN-RELATED"/>
    <property type="match status" value="1"/>
</dbReference>
<dbReference type="OrthoDB" id="1654978at2"/>
<name>A0A5N1GNE8_9LACT</name>
<dbReference type="RefSeq" id="WP_070431112.1">
    <property type="nucleotide sequence ID" value="NZ_VYWO01000001.1"/>
</dbReference>
<dbReference type="Gene3D" id="3.90.1720.10">
    <property type="entry name" value="endopeptidase domain like (from Nostoc punctiforme)"/>
    <property type="match status" value="1"/>
</dbReference>
<evidence type="ECO:0000256" key="2">
    <source>
        <dbReference type="ARBA" id="ARBA00022670"/>
    </source>
</evidence>
<dbReference type="InterPro" id="IPR051794">
    <property type="entry name" value="PG_Endopeptidase_C40"/>
</dbReference>
<dbReference type="AlphaFoldDB" id="A0A5N1GNE8"/>
<dbReference type="GO" id="GO:0008234">
    <property type="term" value="F:cysteine-type peptidase activity"/>
    <property type="evidence" value="ECO:0007669"/>
    <property type="project" value="UniProtKB-KW"/>
</dbReference>
<evidence type="ECO:0000259" key="5">
    <source>
        <dbReference type="PROSITE" id="PS51935"/>
    </source>
</evidence>
<evidence type="ECO:0000256" key="4">
    <source>
        <dbReference type="ARBA" id="ARBA00022807"/>
    </source>
</evidence>
<dbReference type="SUPFAM" id="SSF54001">
    <property type="entry name" value="Cysteine proteinases"/>
    <property type="match status" value="1"/>
</dbReference>
<keyword evidence="3" id="KW-0378">Hydrolase</keyword>
<dbReference type="PROSITE" id="PS51257">
    <property type="entry name" value="PROKAR_LIPOPROTEIN"/>
    <property type="match status" value="1"/>
</dbReference>
<dbReference type="Proteomes" id="UP000327148">
    <property type="component" value="Unassembled WGS sequence"/>
</dbReference>
<dbReference type="PROSITE" id="PS51935">
    <property type="entry name" value="NLPC_P60"/>
    <property type="match status" value="1"/>
</dbReference>
<proteinExistence type="inferred from homology"/>
<comment type="similarity">
    <text evidence="1">Belongs to the peptidase C40 family.</text>
</comment>
<keyword evidence="2" id="KW-0645">Protease</keyword>
<reference evidence="6 7" key="1">
    <citation type="submission" date="2019-09" db="EMBL/GenBank/DDBJ databases">
        <title>Draft genome sequence assemblies of isolates from the urinary tract.</title>
        <authorList>
            <person name="Mores C.R."/>
            <person name="Putonti C."/>
            <person name="Wolfe A.J."/>
        </authorList>
    </citation>
    <scope>NUCLEOTIDE SEQUENCE [LARGE SCALE GENOMIC DNA]</scope>
    <source>
        <strain evidence="6 7">UMB623</strain>
    </source>
</reference>
<gene>
    <name evidence="6" type="ORF">F6I03_03650</name>
</gene>
<evidence type="ECO:0000313" key="7">
    <source>
        <dbReference type="Proteomes" id="UP000327148"/>
    </source>
</evidence>
<keyword evidence="4" id="KW-0788">Thiol protease</keyword>
<evidence type="ECO:0000256" key="3">
    <source>
        <dbReference type="ARBA" id="ARBA00022801"/>
    </source>
</evidence>
<evidence type="ECO:0000256" key="1">
    <source>
        <dbReference type="ARBA" id="ARBA00007074"/>
    </source>
</evidence>
<comment type="caution">
    <text evidence="6">The sequence shown here is derived from an EMBL/GenBank/DDBJ whole genome shotgun (WGS) entry which is preliminary data.</text>
</comment>
<organism evidence="6 7">
    <name type="scientific">Aerococcus sanguinicola</name>
    <dbReference type="NCBI Taxonomy" id="119206"/>
    <lineage>
        <taxon>Bacteria</taxon>
        <taxon>Bacillati</taxon>
        <taxon>Bacillota</taxon>
        <taxon>Bacilli</taxon>
        <taxon>Lactobacillales</taxon>
        <taxon>Aerococcaceae</taxon>
        <taxon>Aerococcus</taxon>
    </lineage>
</organism>
<dbReference type="InterPro" id="IPR038765">
    <property type="entry name" value="Papain-like_cys_pep_sf"/>
</dbReference>
<sequence>MKKIFTVAFVSLTLFACREETVFAIQAPSESRDQELWSCPQPCCRLLGQVNWEDDSARDPEASDLGAAIIASAEAYLGVPYVWGGSTAAGFDCSGLVQQVYLENGIQIGRTTYAQELLGPHEAIDQARPGGLYFWEGEGGAYHVAIALGDGAYIHAPQPGQWVSYGHVDHFRPSFVINL</sequence>
<feature type="domain" description="NlpC/P60" evidence="5">
    <location>
        <begin position="63"/>
        <end position="179"/>
    </location>
</feature>
<dbReference type="InterPro" id="IPR000064">
    <property type="entry name" value="NLP_P60_dom"/>
</dbReference>
<dbReference type="Pfam" id="PF00877">
    <property type="entry name" value="NLPC_P60"/>
    <property type="match status" value="1"/>
</dbReference>
<dbReference type="EMBL" id="VYWO01000001">
    <property type="protein sequence ID" value="KAA9302322.1"/>
    <property type="molecule type" value="Genomic_DNA"/>
</dbReference>